<dbReference type="OrthoDB" id="3262422at2"/>
<dbReference type="AlphaFoldDB" id="A0A2N3Y6U8"/>
<evidence type="ECO:0000313" key="1">
    <source>
        <dbReference type="EMBL" id="PKW18647.1"/>
    </source>
</evidence>
<dbReference type="STRING" id="994479.GCA_000194155_05223"/>
<sequence length="106" mass="11727">MDGFRVDLTALTHASEGVRDAINAMNRSKVSDIDSPADAFVHDRLATTVAEFCDRWNEGVRNLTEDAKEISGRLDHCVQAYRHTDEATRAHFEGILQRGGDDPAAQ</sequence>
<protein>
    <recommendedName>
        <fullName evidence="3">Excreted virulence factor EspC (Type VII ESX diderm)</fullName>
    </recommendedName>
</protein>
<dbReference type="Proteomes" id="UP000233786">
    <property type="component" value="Unassembled WGS sequence"/>
</dbReference>
<reference evidence="1" key="1">
    <citation type="submission" date="2017-12" db="EMBL/GenBank/DDBJ databases">
        <title>Sequencing the genomes of 1000 Actinobacteria strains.</title>
        <authorList>
            <person name="Klenk H.-P."/>
        </authorList>
    </citation>
    <scope>NUCLEOTIDE SEQUENCE [LARGE SCALE GENOMIC DNA]</scope>
    <source>
        <strain evidence="1">DSM 44228</strain>
    </source>
</reference>
<organism evidence="1 2">
    <name type="scientific">Saccharopolyspora spinosa</name>
    <dbReference type="NCBI Taxonomy" id="60894"/>
    <lineage>
        <taxon>Bacteria</taxon>
        <taxon>Bacillati</taxon>
        <taxon>Actinomycetota</taxon>
        <taxon>Actinomycetes</taxon>
        <taxon>Pseudonocardiales</taxon>
        <taxon>Pseudonocardiaceae</taxon>
        <taxon>Saccharopolyspora</taxon>
    </lineage>
</organism>
<gene>
    <name evidence="1" type="ORF">A8926_6757</name>
</gene>
<keyword evidence="2" id="KW-1185">Reference proteome</keyword>
<dbReference type="RefSeq" id="WP_044575641.1">
    <property type="nucleotide sequence ID" value="NZ_CP061007.1"/>
</dbReference>
<evidence type="ECO:0000313" key="2">
    <source>
        <dbReference type="Proteomes" id="UP000233786"/>
    </source>
</evidence>
<name>A0A2N3Y6U8_SACSN</name>
<evidence type="ECO:0008006" key="3">
    <source>
        <dbReference type="Google" id="ProtNLM"/>
    </source>
</evidence>
<accession>A0A2N3Y6U8</accession>
<comment type="caution">
    <text evidence="1">The sequence shown here is derived from an EMBL/GenBank/DDBJ whole genome shotgun (WGS) entry which is preliminary data.</text>
</comment>
<dbReference type="EMBL" id="PJNB01000001">
    <property type="protein sequence ID" value="PKW18647.1"/>
    <property type="molecule type" value="Genomic_DNA"/>
</dbReference>
<proteinExistence type="predicted"/>